<evidence type="ECO:0000313" key="7">
    <source>
        <dbReference type="Proteomes" id="UP000288716"/>
    </source>
</evidence>
<dbReference type="SUPFAM" id="SSF103473">
    <property type="entry name" value="MFS general substrate transporter"/>
    <property type="match status" value="1"/>
</dbReference>
<proteinExistence type="predicted"/>
<evidence type="ECO:0000313" key="6">
    <source>
        <dbReference type="EMBL" id="RWS28812.1"/>
    </source>
</evidence>
<organism evidence="6 7">
    <name type="scientific">Leptotrombidium deliense</name>
    <dbReference type="NCBI Taxonomy" id="299467"/>
    <lineage>
        <taxon>Eukaryota</taxon>
        <taxon>Metazoa</taxon>
        <taxon>Ecdysozoa</taxon>
        <taxon>Arthropoda</taxon>
        <taxon>Chelicerata</taxon>
        <taxon>Arachnida</taxon>
        <taxon>Acari</taxon>
        <taxon>Acariformes</taxon>
        <taxon>Trombidiformes</taxon>
        <taxon>Prostigmata</taxon>
        <taxon>Anystina</taxon>
        <taxon>Parasitengona</taxon>
        <taxon>Trombiculoidea</taxon>
        <taxon>Trombiculidae</taxon>
        <taxon>Leptotrombidium</taxon>
    </lineage>
</organism>
<keyword evidence="2 5" id="KW-0812">Transmembrane</keyword>
<evidence type="ECO:0000256" key="5">
    <source>
        <dbReference type="SAM" id="Phobius"/>
    </source>
</evidence>
<name>A0A443SMU7_9ACAR</name>
<dbReference type="EMBL" id="NCKV01001203">
    <property type="protein sequence ID" value="RWS28812.1"/>
    <property type="molecule type" value="Genomic_DNA"/>
</dbReference>
<evidence type="ECO:0000256" key="4">
    <source>
        <dbReference type="ARBA" id="ARBA00023136"/>
    </source>
</evidence>
<dbReference type="Pfam" id="PF00083">
    <property type="entry name" value="Sugar_tr"/>
    <property type="match status" value="1"/>
</dbReference>
<feature type="transmembrane region" description="Helical" evidence="5">
    <location>
        <begin position="353"/>
        <end position="371"/>
    </location>
</feature>
<feature type="transmembrane region" description="Helical" evidence="5">
    <location>
        <begin position="296"/>
        <end position="325"/>
    </location>
</feature>
<keyword evidence="3 5" id="KW-1133">Transmembrane helix</keyword>
<accession>A0A443SMU7</accession>
<feature type="transmembrane region" description="Helical" evidence="5">
    <location>
        <begin position="20"/>
        <end position="43"/>
    </location>
</feature>
<dbReference type="OrthoDB" id="2544694at2759"/>
<keyword evidence="4 5" id="KW-0472">Membrane</keyword>
<feature type="transmembrane region" description="Helical" evidence="5">
    <location>
        <begin position="234"/>
        <end position="251"/>
    </location>
</feature>
<feature type="transmembrane region" description="Helical" evidence="5">
    <location>
        <begin position="378"/>
        <end position="399"/>
    </location>
</feature>
<evidence type="ECO:0000256" key="1">
    <source>
        <dbReference type="ARBA" id="ARBA00004141"/>
    </source>
</evidence>
<comment type="caution">
    <text evidence="6">The sequence shown here is derived from an EMBL/GenBank/DDBJ whole genome shotgun (WGS) entry which is preliminary data.</text>
</comment>
<evidence type="ECO:0000256" key="2">
    <source>
        <dbReference type="ARBA" id="ARBA00022692"/>
    </source>
</evidence>
<gene>
    <name evidence="6" type="ORF">B4U80_09479</name>
</gene>
<dbReference type="PANTHER" id="PTHR24064">
    <property type="entry name" value="SOLUTE CARRIER FAMILY 22 MEMBER"/>
    <property type="match status" value="1"/>
</dbReference>
<feature type="transmembrane region" description="Helical" evidence="5">
    <location>
        <begin position="137"/>
        <end position="160"/>
    </location>
</feature>
<dbReference type="InterPro" id="IPR036259">
    <property type="entry name" value="MFS_trans_sf"/>
</dbReference>
<reference evidence="6 7" key="1">
    <citation type="journal article" date="2018" name="Gigascience">
        <title>Genomes of trombidid mites reveal novel predicted allergens and laterally-transferred genes associated with secondary metabolism.</title>
        <authorList>
            <person name="Dong X."/>
            <person name="Chaisiri K."/>
            <person name="Xia D."/>
            <person name="Armstrong S.D."/>
            <person name="Fang Y."/>
            <person name="Donnelly M.J."/>
            <person name="Kadowaki T."/>
            <person name="McGarry J.W."/>
            <person name="Darby A.C."/>
            <person name="Makepeace B.L."/>
        </authorList>
    </citation>
    <scope>NUCLEOTIDE SEQUENCE [LARGE SCALE GENOMIC DNA]</scope>
    <source>
        <strain evidence="6">UoL-UT</strain>
    </source>
</reference>
<sequence length="440" mass="49282">MAFEDILSEIGEFGTYQKRLTYFFLLPVSLVIAWISMPTYFLIASPDHWCYVPKLSNLSMQMQHQLIRPIKKGNQMDKCNMYDIDYESLSLSEIQAILNESSHNITTRKCDNGWIFDHTYYEATAVTELDLWCSRSIWVSNILTMNSIGMVIGTWIFSALSDNFLPESPRWLLSEGRNEELFNVLAKIAIVNGKKIPINLRAKVKELIRAHQESGIAKATTLEFLRKGRLRTNFLLVLLAIVAEDSGYYGLTLNFENLAGNPFVNFFMLSLVEIPSSLIAYWTIETKLGRRWSNTLFLTSGGILLCLPIMLPIGGSFTTVVSFIAKGVINTALLVTYQQAAELYPTSLRNQGIGISVAVGCIVTLFLPYLSHLGRENVLIPLTSIGVICVIAGFASMFLPETLNENLPQEVHDAQQFGKSAKFFSLAKTSSENEPKAVIV</sequence>
<dbReference type="GO" id="GO:0022857">
    <property type="term" value="F:transmembrane transporter activity"/>
    <property type="evidence" value="ECO:0007669"/>
    <property type="project" value="InterPro"/>
</dbReference>
<evidence type="ECO:0000256" key="3">
    <source>
        <dbReference type="ARBA" id="ARBA00022989"/>
    </source>
</evidence>
<dbReference type="STRING" id="299467.A0A443SMU7"/>
<dbReference type="GO" id="GO:0016020">
    <property type="term" value="C:membrane"/>
    <property type="evidence" value="ECO:0007669"/>
    <property type="project" value="UniProtKB-SubCell"/>
</dbReference>
<keyword evidence="7" id="KW-1185">Reference proteome</keyword>
<dbReference type="InterPro" id="IPR005828">
    <property type="entry name" value="MFS_sugar_transport-like"/>
</dbReference>
<comment type="subcellular location">
    <subcellularLocation>
        <location evidence="1">Membrane</location>
        <topology evidence="1">Multi-pass membrane protein</topology>
    </subcellularLocation>
</comment>
<feature type="transmembrane region" description="Helical" evidence="5">
    <location>
        <begin position="263"/>
        <end position="284"/>
    </location>
</feature>
<dbReference type="VEuPathDB" id="VectorBase:LDEU003227"/>
<protein>
    <submittedName>
        <fullName evidence="6">Solute carrier family 22 member 5-like protein</fullName>
    </submittedName>
</protein>
<dbReference type="Proteomes" id="UP000288716">
    <property type="component" value="Unassembled WGS sequence"/>
</dbReference>
<dbReference type="AlphaFoldDB" id="A0A443SMU7"/>
<dbReference type="Gene3D" id="1.20.1250.20">
    <property type="entry name" value="MFS general substrate transporter like domains"/>
    <property type="match status" value="1"/>
</dbReference>